<keyword evidence="2" id="KW-1185">Reference proteome</keyword>
<dbReference type="Proteomes" id="UP001056120">
    <property type="component" value="Linkage Group LG03"/>
</dbReference>
<gene>
    <name evidence="1" type="ORF">L1987_09333</name>
</gene>
<protein>
    <submittedName>
        <fullName evidence="1">Uncharacterized protein</fullName>
    </submittedName>
</protein>
<sequence length="146" mass="16769">MSSPPSSTTTDREISPPFSPSYLPSLPLPPFFLMSFSNRNQQISFSYPTIRVSDGLCILELTLVFFYLMRGWEPNDGIARFIRLMCYLSCYLHNISNYLRPTRRAVVEFEIENGDCSMFTPQVAGVPRKYAIIQRGLKVLELKLML</sequence>
<evidence type="ECO:0000313" key="2">
    <source>
        <dbReference type="Proteomes" id="UP001056120"/>
    </source>
</evidence>
<reference evidence="1 2" key="2">
    <citation type="journal article" date="2022" name="Mol. Ecol. Resour.">
        <title>The genomes of chicory, endive, great burdock and yacon provide insights into Asteraceae paleo-polyploidization history and plant inulin production.</title>
        <authorList>
            <person name="Fan W."/>
            <person name="Wang S."/>
            <person name="Wang H."/>
            <person name="Wang A."/>
            <person name="Jiang F."/>
            <person name="Liu H."/>
            <person name="Zhao H."/>
            <person name="Xu D."/>
            <person name="Zhang Y."/>
        </authorList>
    </citation>
    <scope>NUCLEOTIDE SEQUENCE [LARGE SCALE GENOMIC DNA]</scope>
    <source>
        <strain evidence="2">cv. Yunnan</strain>
        <tissue evidence="1">Leaves</tissue>
    </source>
</reference>
<organism evidence="1 2">
    <name type="scientific">Smallanthus sonchifolius</name>
    <dbReference type="NCBI Taxonomy" id="185202"/>
    <lineage>
        <taxon>Eukaryota</taxon>
        <taxon>Viridiplantae</taxon>
        <taxon>Streptophyta</taxon>
        <taxon>Embryophyta</taxon>
        <taxon>Tracheophyta</taxon>
        <taxon>Spermatophyta</taxon>
        <taxon>Magnoliopsida</taxon>
        <taxon>eudicotyledons</taxon>
        <taxon>Gunneridae</taxon>
        <taxon>Pentapetalae</taxon>
        <taxon>asterids</taxon>
        <taxon>campanulids</taxon>
        <taxon>Asterales</taxon>
        <taxon>Asteraceae</taxon>
        <taxon>Asteroideae</taxon>
        <taxon>Heliantheae alliance</taxon>
        <taxon>Millerieae</taxon>
        <taxon>Smallanthus</taxon>
    </lineage>
</organism>
<dbReference type="EMBL" id="CM042020">
    <property type="protein sequence ID" value="KAI3821761.1"/>
    <property type="molecule type" value="Genomic_DNA"/>
</dbReference>
<proteinExistence type="predicted"/>
<accession>A0ACB9JPF7</accession>
<comment type="caution">
    <text evidence="1">The sequence shown here is derived from an EMBL/GenBank/DDBJ whole genome shotgun (WGS) entry which is preliminary data.</text>
</comment>
<evidence type="ECO:0000313" key="1">
    <source>
        <dbReference type="EMBL" id="KAI3821761.1"/>
    </source>
</evidence>
<name>A0ACB9JPF7_9ASTR</name>
<reference evidence="2" key="1">
    <citation type="journal article" date="2022" name="Mol. Ecol. Resour.">
        <title>The genomes of chicory, endive, great burdock and yacon provide insights into Asteraceae palaeo-polyploidization history and plant inulin production.</title>
        <authorList>
            <person name="Fan W."/>
            <person name="Wang S."/>
            <person name="Wang H."/>
            <person name="Wang A."/>
            <person name="Jiang F."/>
            <person name="Liu H."/>
            <person name="Zhao H."/>
            <person name="Xu D."/>
            <person name="Zhang Y."/>
        </authorList>
    </citation>
    <scope>NUCLEOTIDE SEQUENCE [LARGE SCALE GENOMIC DNA]</scope>
    <source>
        <strain evidence="2">cv. Yunnan</strain>
    </source>
</reference>